<evidence type="ECO:0000313" key="2">
    <source>
        <dbReference type="EMBL" id="WVX83940.1"/>
    </source>
</evidence>
<dbReference type="GO" id="GO:0032259">
    <property type="term" value="P:methylation"/>
    <property type="evidence" value="ECO:0007669"/>
    <property type="project" value="UniProtKB-KW"/>
</dbReference>
<name>A0ABZ2CJU1_9BACI</name>
<dbReference type="InterPro" id="IPR013216">
    <property type="entry name" value="Methyltransf_11"/>
</dbReference>
<evidence type="ECO:0000259" key="1">
    <source>
        <dbReference type="Pfam" id="PF08241"/>
    </source>
</evidence>
<keyword evidence="2" id="KW-0808">Transferase</keyword>
<gene>
    <name evidence="2" type="ORF">R4Z09_13695</name>
</gene>
<dbReference type="InterPro" id="IPR029063">
    <property type="entry name" value="SAM-dependent_MTases_sf"/>
</dbReference>
<accession>A0ABZ2CJU1</accession>
<evidence type="ECO:0000313" key="3">
    <source>
        <dbReference type="Proteomes" id="UP001357223"/>
    </source>
</evidence>
<dbReference type="RefSeq" id="WP_338452812.1">
    <property type="nucleotide sequence ID" value="NZ_CP137640.1"/>
</dbReference>
<dbReference type="SUPFAM" id="SSF53335">
    <property type="entry name" value="S-adenosyl-L-methionine-dependent methyltransferases"/>
    <property type="match status" value="1"/>
</dbReference>
<reference evidence="2 3" key="1">
    <citation type="submission" date="2023-10" db="EMBL/GenBank/DDBJ databases">
        <title>Niallia locisalis sp.nov. isolated from a salt pond sample.</title>
        <authorList>
            <person name="Li X.-J."/>
            <person name="Dong L."/>
        </authorList>
    </citation>
    <scope>NUCLEOTIDE SEQUENCE [LARGE SCALE GENOMIC DNA]</scope>
    <source>
        <strain evidence="2 3">DSM 29761</strain>
    </source>
</reference>
<protein>
    <submittedName>
        <fullName evidence="2">Class I SAM-dependent methyltransferase</fullName>
        <ecNumber evidence="2">2.1.-.-</ecNumber>
    </submittedName>
</protein>
<dbReference type="GO" id="GO:0008168">
    <property type="term" value="F:methyltransferase activity"/>
    <property type="evidence" value="ECO:0007669"/>
    <property type="project" value="UniProtKB-KW"/>
</dbReference>
<dbReference type="EC" id="2.1.-.-" evidence="2"/>
<proteinExistence type="predicted"/>
<organism evidence="2 3">
    <name type="scientific">Niallia oryzisoli</name>
    <dbReference type="NCBI Taxonomy" id="1737571"/>
    <lineage>
        <taxon>Bacteria</taxon>
        <taxon>Bacillati</taxon>
        <taxon>Bacillota</taxon>
        <taxon>Bacilli</taxon>
        <taxon>Bacillales</taxon>
        <taxon>Bacillaceae</taxon>
        <taxon>Niallia</taxon>
    </lineage>
</organism>
<feature type="domain" description="Methyltransferase type 11" evidence="1">
    <location>
        <begin position="41"/>
        <end position="135"/>
    </location>
</feature>
<dbReference type="PANTHER" id="PTHR43591">
    <property type="entry name" value="METHYLTRANSFERASE"/>
    <property type="match status" value="1"/>
</dbReference>
<dbReference type="Pfam" id="PF08241">
    <property type="entry name" value="Methyltransf_11"/>
    <property type="match status" value="1"/>
</dbReference>
<dbReference type="PANTHER" id="PTHR43591:SF110">
    <property type="entry name" value="RHODANESE DOMAIN-CONTAINING PROTEIN"/>
    <property type="match status" value="1"/>
</dbReference>
<dbReference type="CDD" id="cd02440">
    <property type="entry name" value="AdoMet_MTases"/>
    <property type="match status" value="1"/>
</dbReference>
<keyword evidence="2" id="KW-0489">Methyltransferase</keyword>
<sequence length="237" mass="26654">MESPYLDCIALFGVGGAHPGGLQLTKKILTKEKIRETTAILDVGCGTGQTSAYIAKQYGCNVTALDCDKIMLEKAKQRFESLRLPIDVRKGSAESLPFDDGSFDIVLSESVTAFTDVSRTVPEFRRVLKKDGVMLAIEAVIEKSVSEEELAPFLHFYGMSGLLTEHEWLNLFQKANFKNINVERYKVQIDEQDVDNAADFSLSEDIGSESYEALEKHFHYSMFYKDILGYRVFRCSC</sequence>
<dbReference type="Proteomes" id="UP001357223">
    <property type="component" value="Chromosome"/>
</dbReference>
<dbReference type="Gene3D" id="3.40.50.150">
    <property type="entry name" value="Vaccinia Virus protein VP39"/>
    <property type="match status" value="1"/>
</dbReference>
<dbReference type="EMBL" id="CP137640">
    <property type="protein sequence ID" value="WVX83940.1"/>
    <property type="molecule type" value="Genomic_DNA"/>
</dbReference>
<keyword evidence="3" id="KW-1185">Reference proteome</keyword>